<dbReference type="InterPro" id="IPR001638">
    <property type="entry name" value="Solute-binding_3/MltF_N"/>
</dbReference>
<evidence type="ECO:0000313" key="8">
    <source>
        <dbReference type="Proteomes" id="UP000481872"/>
    </source>
</evidence>
<dbReference type="PANTHER" id="PTHR35936:SF34">
    <property type="entry name" value="ABC TRANSPORTER EXTRACELLULAR-BINDING PROTEIN YCKB-RELATED"/>
    <property type="match status" value="1"/>
</dbReference>
<dbReference type="Proteomes" id="UP000481872">
    <property type="component" value="Unassembled WGS sequence"/>
</dbReference>
<protein>
    <submittedName>
        <fullName evidence="7">Amino acid ABC transporter substrate-binding protein</fullName>
    </submittedName>
</protein>
<proteinExistence type="inferred from homology"/>
<dbReference type="AlphaFoldDB" id="A0A6M0H798"/>
<dbReference type="CDD" id="cd13530">
    <property type="entry name" value="PBP2_peptides_like"/>
    <property type="match status" value="1"/>
</dbReference>
<evidence type="ECO:0000259" key="5">
    <source>
        <dbReference type="SMART" id="SM00062"/>
    </source>
</evidence>
<evidence type="ECO:0000256" key="3">
    <source>
        <dbReference type="ARBA" id="ARBA00022729"/>
    </source>
</evidence>
<dbReference type="Pfam" id="PF00497">
    <property type="entry name" value="SBP_bac_3"/>
    <property type="match status" value="1"/>
</dbReference>
<dbReference type="SMART" id="SM00062">
    <property type="entry name" value="PBPb"/>
    <property type="match status" value="1"/>
</dbReference>
<evidence type="ECO:0000313" key="7">
    <source>
        <dbReference type="EMBL" id="NEU05883.1"/>
    </source>
</evidence>
<dbReference type="InterPro" id="IPR001320">
    <property type="entry name" value="Iontro_rcpt_C"/>
</dbReference>
<dbReference type="EMBL" id="JAAGPU010000028">
    <property type="protein sequence ID" value="NEU05883.1"/>
    <property type="molecule type" value="Genomic_DNA"/>
</dbReference>
<comment type="caution">
    <text evidence="7">The sequence shown here is derived from an EMBL/GenBank/DDBJ whole genome shotgun (WGS) entry which is preliminary data.</text>
</comment>
<evidence type="ECO:0000259" key="6">
    <source>
        <dbReference type="SMART" id="SM00079"/>
    </source>
</evidence>
<dbReference type="GO" id="GO:0016020">
    <property type="term" value="C:membrane"/>
    <property type="evidence" value="ECO:0007669"/>
    <property type="project" value="InterPro"/>
</dbReference>
<feature type="domain" description="Solute-binding protein family 3/N-terminal" evidence="5">
    <location>
        <begin position="42"/>
        <end position="262"/>
    </location>
</feature>
<dbReference type="RefSeq" id="WP_199870520.1">
    <property type="nucleotide sequence ID" value="NZ_JAAGPU010000028.1"/>
</dbReference>
<accession>A0A6M0H798</accession>
<keyword evidence="3" id="KW-0732">Signal</keyword>
<keyword evidence="8" id="KW-1185">Reference proteome</keyword>
<comment type="subcellular location">
    <subcellularLocation>
        <location evidence="1">Cell envelope</location>
    </subcellularLocation>
</comment>
<dbReference type="PROSITE" id="PS01039">
    <property type="entry name" value="SBP_BACTERIAL_3"/>
    <property type="match status" value="1"/>
</dbReference>
<evidence type="ECO:0000256" key="1">
    <source>
        <dbReference type="ARBA" id="ARBA00004196"/>
    </source>
</evidence>
<evidence type="ECO:0000256" key="4">
    <source>
        <dbReference type="RuleBase" id="RU003744"/>
    </source>
</evidence>
<feature type="domain" description="Ionotropic glutamate receptor C-terminal" evidence="6">
    <location>
        <begin position="42"/>
        <end position="261"/>
    </location>
</feature>
<dbReference type="PANTHER" id="PTHR35936">
    <property type="entry name" value="MEMBRANE-BOUND LYTIC MUREIN TRANSGLYCOSYLASE F"/>
    <property type="match status" value="1"/>
</dbReference>
<sequence>MKKILMLIGIILISFFAFVGCGNEKVKDENINSLEKVKEEGKLLIGLNDTYPPMEFRDENHNLVGFDVDLGNEIAKKLGVEAEFINNDWKGIILSFKAKKYDMILSTMTITDERKKEIDFSQPYIVGGQKLIVKKDNASINDVEDLKDKVIGVQLGTTGDMAAQKIDGLKEIKKYDGITEAFNDLSIGRLDAVIADGQVGGYYLTQRDGDLILLDAKLSEENVGAGFRKEDTDLKDQVQKALDELKADGTLSKLSEKWFGYDFYK</sequence>
<dbReference type="SMART" id="SM00079">
    <property type="entry name" value="PBPe"/>
    <property type="match status" value="1"/>
</dbReference>
<dbReference type="PROSITE" id="PS51257">
    <property type="entry name" value="PROKAR_LIPOPROTEIN"/>
    <property type="match status" value="1"/>
</dbReference>
<evidence type="ECO:0000256" key="2">
    <source>
        <dbReference type="ARBA" id="ARBA00010333"/>
    </source>
</evidence>
<gene>
    <name evidence="7" type="ORF">G3M99_13685</name>
</gene>
<organism evidence="7 8">
    <name type="scientific">Clostridium senegalense</name>
    <dbReference type="NCBI Taxonomy" id="1465809"/>
    <lineage>
        <taxon>Bacteria</taxon>
        <taxon>Bacillati</taxon>
        <taxon>Bacillota</taxon>
        <taxon>Clostridia</taxon>
        <taxon>Eubacteriales</taxon>
        <taxon>Clostridiaceae</taxon>
        <taxon>Clostridium</taxon>
    </lineage>
</organism>
<name>A0A6M0H798_9CLOT</name>
<reference evidence="7 8" key="1">
    <citation type="submission" date="2020-02" db="EMBL/GenBank/DDBJ databases">
        <title>Genome assembly of a novel Clostridium senegalense strain.</title>
        <authorList>
            <person name="Gupta T.B."/>
            <person name="Jauregui R."/>
            <person name="Maclean P."/>
            <person name="Nawarathana A."/>
            <person name="Brightwell G."/>
        </authorList>
    </citation>
    <scope>NUCLEOTIDE SEQUENCE [LARGE SCALE GENOMIC DNA]</scope>
    <source>
        <strain evidence="7 8">AGRFS4</strain>
    </source>
</reference>
<dbReference type="GO" id="GO:0015276">
    <property type="term" value="F:ligand-gated monoatomic ion channel activity"/>
    <property type="evidence" value="ECO:0007669"/>
    <property type="project" value="InterPro"/>
</dbReference>
<dbReference type="Gene3D" id="3.40.190.10">
    <property type="entry name" value="Periplasmic binding protein-like II"/>
    <property type="match status" value="2"/>
</dbReference>
<comment type="similarity">
    <text evidence="2 4">Belongs to the bacterial solute-binding protein 3 family.</text>
</comment>
<dbReference type="SUPFAM" id="SSF53850">
    <property type="entry name" value="Periplasmic binding protein-like II"/>
    <property type="match status" value="1"/>
</dbReference>
<dbReference type="InterPro" id="IPR018313">
    <property type="entry name" value="SBP_3_CS"/>
</dbReference>
<dbReference type="GO" id="GO:0030313">
    <property type="term" value="C:cell envelope"/>
    <property type="evidence" value="ECO:0007669"/>
    <property type="project" value="UniProtKB-SubCell"/>
</dbReference>